<dbReference type="Proteomes" id="UP000125922">
    <property type="component" value="Genome"/>
</dbReference>
<evidence type="ECO:0000313" key="1">
    <source>
        <dbReference type="EMBL" id="AKE33177.1"/>
    </source>
</evidence>
<sequence>MAEDSKMEQVIMDTLYDHILNFAGNTTHEHIKDTISNSSPQKILTGAFLTFGTLLTTIILKKKGINLLTSKLKSNITYLAEMLAWKAEQTIKDITERTLQQHEVIKRLNTIDRILKDIEKMKYDIEHVAGLDVTKELFSMCEQKMVDIDNKVKDIEKSCERRIRDYDWKISALTLHPIQQTAVKNETVAANEEIKIVDEVAQNTRNKPIKTRLAPKRL</sequence>
<proteinExistence type="predicted"/>
<protein>
    <submittedName>
        <fullName evidence="1">Non-structural protein 4</fullName>
    </submittedName>
</protein>
<reference evidence="1 2" key="1">
    <citation type="submission" date="2015-04" db="EMBL/GenBank/DDBJ databases">
        <authorList>
            <person name="Stucker K.M."/>
            <person name="Halpin R.A."/>
            <person name="Akopov A."/>
            <person name="Fedorova N."/>
            <person name="Tsitrin T."/>
            <person name="Puri V."/>
            <person name="Stockwell T."/>
            <person name="Amedeo P."/>
            <person name="Bishop B."/>
            <person name="Gupta N."/>
            <person name="Hoover J."/>
            <person name="Katzel D."/>
            <person name="Schobel S."/>
            <person name="Shrivastava S."/>
            <person name="Vlasova A.N."/>
            <person name="Wentworth D.E."/>
            <person name="Das S.R."/>
            <person name="Saif L.J."/>
        </authorList>
    </citation>
    <scope>NUCLEOTIDE SEQUENCE [LARGE SCALE GENOMIC DNA]</scope>
    <source>
        <strain evidence="1">RVB/Pig-tc/USA/LS00011_Ohio/XXXX/GXP[X]</strain>
    </source>
</reference>
<accession>A0A0F6QQG0</accession>
<name>A0A0F6QQG0_9REOV</name>
<gene>
    <name evidence="1" type="primary">NSP4</name>
    <name evidence="1" type="ORF">CM18_48174gpNSP4</name>
</gene>
<organism evidence="1 2">
    <name type="scientific">Rotavirus B</name>
    <dbReference type="NCBI Taxonomy" id="28876"/>
    <lineage>
        <taxon>Viruses</taxon>
        <taxon>Riboviria</taxon>
        <taxon>Orthornavirae</taxon>
        <taxon>Duplornaviricota</taxon>
        <taxon>Resentoviricetes</taxon>
        <taxon>Reovirales</taxon>
        <taxon>Sedoreoviridae</taxon>
        <taxon>Rotavirus</taxon>
        <taxon>Rotavirus betagastroenteritidis</taxon>
    </lineage>
</organism>
<evidence type="ECO:0000313" key="2">
    <source>
        <dbReference type="Proteomes" id="UP000125922"/>
    </source>
</evidence>
<dbReference type="EMBL" id="KR052712">
    <property type="protein sequence ID" value="AKE33177.1"/>
    <property type="molecule type" value="Genomic_RNA"/>
</dbReference>